<dbReference type="RefSeq" id="WP_180545113.1">
    <property type="nucleotide sequence ID" value="NZ_JACCJZ010000016.1"/>
</dbReference>
<gene>
    <name evidence="2" type="ORF">H0E82_08965</name>
</gene>
<name>A0A7Z0QQB6_9GAMM</name>
<proteinExistence type="predicted"/>
<organism evidence="2 3">
    <name type="scientific">Luteimonas deserti</name>
    <dbReference type="NCBI Taxonomy" id="2752306"/>
    <lineage>
        <taxon>Bacteria</taxon>
        <taxon>Pseudomonadati</taxon>
        <taxon>Pseudomonadota</taxon>
        <taxon>Gammaproteobacteria</taxon>
        <taxon>Lysobacterales</taxon>
        <taxon>Lysobacteraceae</taxon>
        <taxon>Luteimonas</taxon>
    </lineage>
</organism>
<evidence type="ECO:0000313" key="2">
    <source>
        <dbReference type="EMBL" id="NYZ62892.1"/>
    </source>
</evidence>
<dbReference type="GO" id="GO:0042834">
    <property type="term" value="F:peptidoglycan binding"/>
    <property type="evidence" value="ECO:0007669"/>
    <property type="project" value="InterPro"/>
</dbReference>
<evidence type="ECO:0000256" key="1">
    <source>
        <dbReference type="SAM" id="MobiDB-lite"/>
    </source>
</evidence>
<dbReference type="EMBL" id="JACCJZ010000016">
    <property type="protein sequence ID" value="NYZ62892.1"/>
    <property type="molecule type" value="Genomic_DNA"/>
</dbReference>
<keyword evidence="3" id="KW-1185">Reference proteome</keyword>
<comment type="caution">
    <text evidence="2">The sequence shown here is derived from an EMBL/GenBank/DDBJ whole genome shotgun (WGS) entry which is preliminary data.</text>
</comment>
<sequence>MLLRALVVLLVILNFGVAAWWAARGTPGDAQAVPPADRGSLRLASEPVDEHAEEAAVTAAAGRPTGPASPPEIDPAASMPAPAPPGPPPAAAQCFALGPFADEANRDAARIRLAPVAARTAPRDVGETPRGWRVWMSPREDRASANAIVVRLLEAGFNDYYVIGDGAEANAIALGRFGSEAPARARAEALRSAGFEADAQPLGSVLVRYWVDAMAAEGQDAQVLRQHAGAARAEPRDCDVAWEAG</sequence>
<evidence type="ECO:0008006" key="4">
    <source>
        <dbReference type="Google" id="ProtNLM"/>
    </source>
</evidence>
<feature type="compositionally biased region" description="Low complexity" evidence="1">
    <location>
        <begin position="55"/>
        <end position="66"/>
    </location>
</feature>
<dbReference type="Proteomes" id="UP000589896">
    <property type="component" value="Unassembled WGS sequence"/>
</dbReference>
<dbReference type="SUPFAM" id="SSF110997">
    <property type="entry name" value="Sporulation related repeat"/>
    <property type="match status" value="1"/>
</dbReference>
<feature type="region of interest" description="Disordered" evidence="1">
    <location>
        <begin position="46"/>
        <end position="88"/>
    </location>
</feature>
<evidence type="ECO:0000313" key="3">
    <source>
        <dbReference type="Proteomes" id="UP000589896"/>
    </source>
</evidence>
<protein>
    <recommendedName>
        <fullName evidence="4">SPOR domain-containing protein</fullName>
    </recommendedName>
</protein>
<accession>A0A7Z0QQB6</accession>
<reference evidence="2 3" key="1">
    <citation type="submission" date="2020-07" db="EMBL/GenBank/DDBJ databases">
        <title>isolation of Luteimonas sp. SJ-16.</title>
        <authorList>
            <person name="Huang X.-X."/>
            <person name="Xu L."/>
            <person name="Sun J.-Q."/>
        </authorList>
    </citation>
    <scope>NUCLEOTIDE SEQUENCE [LARGE SCALE GENOMIC DNA]</scope>
    <source>
        <strain evidence="2 3">SJ-16</strain>
    </source>
</reference>
<dbReference type="AlphaFoldDB" id="A0A7Z0QQB6"/>
<dbReference type="InterPro" id="IPR036680">
    <property type="entry name" value="SPOR-like_sf"/>
</dbReference>